<dbReference type="SUPFAM" id="SSF69118">
    <property type="entry name" value="AhpD-like"/>
    <property type="match status" value="1"/>
</dbReference>
<protein>
    <submittedName>
        <fullName evidence="2">Carboxymuconolactone decarboxylase family protein</fullName>
    </submittedName>
</protein>
<dbReference type="EMBL" id="JANKAS010000002">
    <property type="protein sequence ID" value="MCR1897902.1"/>
    <property type="molecule type" value="Genomic_DNA"/>
</dbReference>
<dbReference type="Pfam" id="PF02627">
    <property type="entry name" value="CMD"/>
    <property type="match status" value="1"/>
</dbReference>
<dbReference type="InterPro" id="IPR029032">
    <property type="entry name" value="AhpD-like"/>
</dbReference>
<sequence>MKDRYIENRDIIEGNLEYIHDKHSDIYQAYKEYGKLIHTKGGPLDEKTRWLIKVAISTVCQYQYSVVTHIKKASDAGCTREEIEHAILLTAPSAGFPTMMEALLALRREMKEEEK</sequence>
<dbReference type="Proteomes" id="UP001205748">
    <property type="component" value="Unassembled WGS sequence"/>
</dbReference>
<accession>A0AAE3KZ92</accession>
<name>A0AAE3KZ92_9FIRM</name>
<proteinExistence type="predicted"/>
<feature type="domain" description="Carboxymuconolactone decarboxylase-like" evidence="1">
    <location>
        <begin position="25"/>
        <end position="107"/>
    </location>
</feature>
<dbReference type="PANTHER" id="PTHR33930">
    <property type="entry name" value="ALKYL HYDROPEROXIDE REDUCTASE AHPD"/>
    <property type="match status" value="1"/>
</dbReference>
<dbReference type="InterPro" id="IPR003779">
    <property type="entry name" value="CMD-like"/>
</dbReference>
<evidence type="ECO:0000313" key="3">
    <source>
        <dbReference type="Proteomes" id="UP001205748"/>
    </source>
</evidence>
<gene>
    <name evidence="2" type="ORF">NSA47_02730</name>
</gene>
<evidence type="ECO:0000313" key="2">
    <source>
        <dbReference type="EMBL" id="MCR1897902.1"/>
    </source>
</evidence>
<reference evidence="2" key="1">
    <citation type="submission" date="2022-07" db="EMBL/GenBank/DDBJ databases">
        <title>Enhanced cultured diversity of the mouse gut microbiota enables custom-made synthetic communities.</title>
        <authorList>
            <person name="Afrizal A."/>
        </authorList>
    </citation>
    <scope>NUCLEOTIDE SEQUENCE</scope>
    <source>
        <strain evidence="2">DSM 28593</strain>
    </source>
</reference>
<organism evidence="2 3">
    <name type="scientific">Irregularibacter muris</name>
    <dbReference type="NCBI Taxonomy" id="1796619"/>
    <lineage>
        <taxon>Bacteria</taxon>
        <taxon>Bacillati</taxon>
        <taxon>Bacillota</taxon>
        <taxon>Clostridia</taxon>
        <taxon>Eubacteriales</taxon>
        <taxon>Eubacteriaceae</taxon>
        <taxon>Irregularibacter</taxon>
    </lineage>
</organism>
<comment type="caution">
    <text evidence="2">The sequence shown here is derived from an EMBL/GenBank/DDBJ whole genome shotgun (WGS) entry which is preliminary data.</text>
</comment>
<dbReference type="AlphaFoldDB" id="A0AAE3KZ92"/>
<dbReference type="Gene3D" id="1.20.1290.10">
    <property type="entry name" value="AhpD-like"/>
    <property type="match status" value="1"/>
</dbReference>
<dbReference type="PANTHER" id="PTHR33930:SF2">
    <property type="entry name" value="BLR3452 PROTEIN"/>
    <property type="match status" value="1"/>
</dbReference>
<evidence type="ECO:0000259" key="1">
    <source>
        <dbReference type="Pfam" id="PF02627"/>
    </source>
</evidence>
<dbReference type="RefSeq" id="WP_257529367.1">
    <property type="nucleotide sequence ID" value="NZ_JANKAS010000002.1"/>
</dbReference>
<keyword evidence="3" id="KW-1185">Reference proteome</keyword>
<dbReference type="GO" id="GO:0051920">
    <property type="term" value="F:peroxiredoxin activity"/>
    <property type="evidence" value="ECO:0007669"/>
    <property type="project" value="InterPro"/>
</dbReference>